<comment type="caution">
    <text evidence="2">The sequence shown here is derived from an EMBL/GenBank/DDBJ whole genome shotgun (WGS) entry which is preliminary data.</text>
</comment>
<dbReference type="Proteomes" id="UP000050901">
    <property type="component" value="Unassembled WGS sequence"/>
</dbReference>
<dbReference type="Gene3D" id="3.60.21.10">
    <property type="match status" value="1"/>
</dbReference>
<sequence length="267" mass="30190">MVMYIFASDPHGTGQPWIDLVERAKQVYPKSRLVFGGDYIDGRPFSKETLDYVMTSVKAGAIALLGNHEQMMLDFIDQQDDFFAAVWYGNGAKTTIKSLLDLNHCCSKRMAKRLLQETDYYQFIKGLPLDYQTDNITFVHAGIKPDGSPTDRDYKLWAREEYWYGWENQSADKLFTVFAHNQTGKTIVTGHTPTCLINGFFNDPHVGYPDDEILSDTKDYQCPVVSVQFIDEPARIFTDNGCHGDLKGHNGNVVVLNDDGTIAKTFS</sequence>
<dbReference type="GO" id="GO:0110154">
    <property type="term" value="P:RNA decapping"/>
    <property type="evidence" value="ECO:0007669"/>
    <property type="project" value="TreeGrafter"/>
</dbReference>
<gene>
    <name evidence="2" type="ORF">FC47_GL002009</name>
</gene>
<dbReference type="InterPro" id="IPR050126">
    <property type="entry name" value="Ap4A_hydrolase"/>
</dbReference>
<evidence type="ECO:0000313" key="2">
    <source>
        <dbReference type="EMBL" id="KRL25754.1"/>
    </source>
</evidence>
<name>A0A0R1P7Y1_LIMMU</name>
<dbReference type="EMBL" id="AZEQ01000009">
    <property type="protein sequence ID" value="KRL25754.1"/>
    <property type="molecule type" value="Genomic_DNA"/>
</dbReference>
<dbReference type="PANTHER" id="PTHR42850:SF4">
    <property type="entry name" value="ZINC-DEPENDENT ENDOPOLYPHOSPHATASE"/>
    <property type="match status" value="1"/>
</dbReference>
<feature type="domain" description="Calcineurin-like phosphoesterase" evidence="1">
    <location>
        <begin position="5"/>
        <end position="193"/>
    </location>
</feature>
<evidence type="ECO:0000313" key="3">
    <source>
        <dbReference type="Proteomes" id="UP000050901"/>
    </source>
</evidence>
<evidence type="ECO:0000259" key="1">
    <source>
        <dbReference type="Pfam" id="PF00149"/>
    </source>
</evidence>
<dbReference type="AlphaFoldDB" id="A0A0R1P7Y1"/>
<dbReference type="InterPro" id="IPR029052">
    <property type="entry name" value="Metallo-depent_PP-like"/>
</dbReference>
<accession>A0A0R1P7Y1</accession>
<dbReference type="Pfam" id="PF00149">
    <property type="entry name" value="Metallophos"/>
    <property type="match status" value="1"/>
</dbReference>
<dbReference type="GO" id="GO:0016791">
    <property type="term" value="F:phosphatase activity"/>
    <property type="evidence" value="ECO:0007669"/>
    <property type="project" value="TreeGrafter"/>
</dbReference>
<organism evidence="2 3">
    <name type="scientific">Limosilactobacillus mucosae DSM 13345</name>
    <dbReference type="NCBI Taxonomy" id="1423771"/>
    <lineage>
        <taxon>Bacteria</taxon>
        <taxon>Bacillati</taxon>
        <taxon>Bacillota</taxon>
        <taxon>Bacilli</taxon>
        <taxon>Lactobacillales</taxon>
        <taxon>Lactobacillaceae</taxon>
        <taxon>Limosilactobacillus</taxon>
    </lineage>
</organism>
<dbReference type="PANTHER" id="PTHR42850">
    <property type="entry name" value="METALLOPHOSPHOESTERASE"/>
    <property type="match status" value="1"/>
</dbReference>
<reference evidence="2 3" key="1">
    <citation type="journal article" date="2015" name="Genome Announc.">
        <title>Expanding the biotechnology potential of lactobacilli through comparative genomics of 213 strains and associated genera.</title>
        <authorList>
            <person name="Sun Z."/>
            <person name="Harris H.M."/>
            <person name="McCann A."/>
            <person name="Guo C."/>
            <person name="Argimon S."/>
            <person name="Zhang W."/>
            <person name="Yang X."/>
            <person name="Jeffery I.B."/>
            <person name="Cooney J.C."/>
            <person name="Kagawa T.F."/>
            <person name="Liu W."/>
            <person name="Song Y."/>
            <person name="Salvetti E."/>
            <person name="Wrobel A."/>
            <person name="Rasinkangas P."/>
            <person name="Parkhill J."/>
            <person name="Rea M.C."/>
            <person name="O'Sullivan O."/>
            <person name="Ritari J."/>
            <person name="Douillard F.P."/>
            <person name="Paul Ross R."/>
            <person name="Yang R."/>
            <person name="Briner A.E."/>
            <person name="Felis G.E."/>
            <person name="de Vos W.M."/>
            <person name="Barrangou R."/>
            <person name="Klaenhammer T.R."/>
            <person name="Caufield P.W."/>
            <person name="Cui Y."/>
            <person name="Zhang H."/>
            <person name="O'Toole P.W."/>
        </authorList>
    </citation>
    <scope>NUCLEOTIDE SEQUENCE [LARGE SCALE GENOMIC DNA]</scope>
    <source>
        <strain evidence="2 3">DSM 13345</strain>
    </source>
</reference>
<dbReference type="PATRIC" id="fig|1423771.3.peg.2089"/>
<protein>
    <recommendedName>
        <fullName evidence="1">Calcineurin-like phosphoesterase domain-containing protein</fullName>
    </recommendedName>
</protein>
<dbReference type="GO" id="GO:0008803">
    <property type="term" value="F:bis(5'-nucleosyl)-tetraphosphatase (symmetrical) activity"/>
    <property type="evidence" value="ECO:0007669"/>
    <property type="project" value="TreeGrafter"/>
</dbReference>
<dbReference type="SUPFAM" id="SSF56300">
    <property type="entry name" value="Metallo-dependent phosphatases"/>
    <property type="match status" value="1"/>
</dbReference>
<dbReference type="InterPro" id="IPR004843">
    <property type="entry name" value="Calcineurin-like_PHP"/>
</dbReference>
<dbReference type="GO" id="GO:0005737">
    <property type="term" value="C:cytoplasm"/>
    <property type="evidence" value="ECO:0007669"/>
    <property type="project" value="TreeGrafter"/>
</dbReference>
<proteinExistence type="predicted"/>